<dbReference type="STRING" id="1219077.VAZ01S_085_00280"/>
<accession>U3ACM3</accession>
<dbReference type="Gene3D" id="3.40.1580.10">
    <property type="entry name" value="SMI1/KNR4-like"/>
    <property type="match status" value="1"/>
</dbReference>
<proteinExistence type="predicted"/>
<dbReference type="EMBL" id="BATL01000085">
    <property type="protein sequence ID" value="GAD77681.1"/>
    <property type="molecule type" value="Genomic_DNA"/>
</dbReference>
<dbReference type="SUPFAM" id="SSF48371">
    <property type="entry name" value="ARM repeat"/>
    <property type="match status" value="1"/>
</dbReference>
<sequence length="466" mass="53619">MYEEQIIRIKQKLKKAYSVDSDFKVFGASSHKYCVKDPISNSKIEEFESTYRVTLPLCYKEFMLNVGNGGAGPYFGIYPLEYGVSLLAKKAGETLGNEVLISPGITDDEWEELTLKLDDVNLSDDVLDDLDAEFYSGILPIGSQGCTYYHALVLNGKYAGRVVNVDVALNMPILFCYENNFLDWYERWLDEVISGVLISDKAAWFGYTMGGDDIELLNRFDESDNYNAKFDVLLGLTKLHSASEESCERLKTIYLQSTGKLKRLSGELITKFNYQKSKSILEELIESDDVDCKTACQAIFWYQREYSYEWVPLLSKRIQFIKDPETFTFVTYILREAKCDFGDLLAPFCHNESEQIRATSYYSLGLLKSKSDYIDEFSRGLRDESSRVVRTALQAVSGIRNDKLEREYLGIIERFKNKNSMLVELDHNIKKLGYKTRSEFIKKYDVNYSPNNKLKGIVKRILDLFK</sequence>
<evidence type="ECO:0000259" key="1">
    <source>
        <dbReference type="SMART" id="SM00860"/>
    </source>
</evidence>
<feature type="domain" description="Knr4/Smi1-like" evidence="1">
    <location>
        <begin position="38"/>
        <end position="187"/>
    </location>
</feature>
<evidence type="ECO:0000313" key="3">
    <source>
        <dbReference type="Proteomes" id="UP000016567"/>
    </source>
</evidence>
<dbReference type="InterPro" id="IPR016024">
    <property type="entry name" value="ARM-type_fold"/>
</dbReference>
<keyword evidence="3" id="KW-1185">Reference proteome</keyword>
<dbReference type="InterPro" id="IPR018958">
    <property type="entry name" value="Knr4/Smi1-like_dom"/>
</dbReference>
<comment type="caution">
    <text evidence="2">The sequence shown here is derived from an EMBL/GenBank/DDBJ whole genome shotgun (WGS) entry which is preliminary data.</text>
</comment>
<organism evidence="2 3">
    <name type="scientific">Vibrio azureus NBRC 104587</name>
    <dbReference type="NCBI Taxonomy" id="1219077"/>
    <lineage>
        <taxon>Bacteria</taxon>
        <taxon>Pseudomonadati</taxon>
        <taxon>Pseudomonadota</taxon>
        <taxon>Gammaproteobacteria</taxon>
        <taxon>Vibrionales</taxon>
        <taxon>Vibrionaceae</taxon>
        <taxon>Vibrio</taxon>
    </lineage>
</organism>
<reference evidence="2 3" key="1">
    <citation type="submission" date="2013-09" db="EMBL/GenBank/DDBJ databases">
        <title>Whole genome shotgun sequence of Vibrio azureus NBRC 104587.</title>
        <authorList>
            <person name="Isaki S."/>
            <person name="Hosoyama A."/>
            <person name="Numata M."/>
            <person name="Hashimoto M."/>
            <person name="Hosoyama Y."/>
            <person name="Tsuchikane K."/>
            <person name="Noguchi M."/>
            <person name="Hirakata S."/>
            <person name="Ichikawa N."/>
            <person name="Ohji S."/>
            <person name="Yamazoe A."/>
            <person name="Fujita N."/>
        </authorList>
    </citation>
    <scope>NUCLEOTIDE SEQUENCE [LARGE SCALE GENOMIC DNA]</scope>
    <source>
        <strain evidence="2 3">NBRC 104587</strain>
    </source>
</reference>
<dbReference type="Pfam" id="PF09346">
    <property type="entry name" value="SMI1_KNR4"/>
    <property type="match status" value="1"/>
</dbReference>
<dbReference type="OrthoDB" id="1190024at2"/>
<dbReference type="eggNOG" id="COG5010">
    <property type="taxonomic scope" value="Bacteria"/>
</dbReference>
<dbReference type="SUPFAM" id="SSF160631">
    <property type="entry name" value="SMI1/KNR4-like"/>
    <property type="match status" value="1"/>
</dbReference>
<dbReference type="Proteomes" id="UP000016567">
    <property type="component" value="Unassembled WGS sequence"/>
</dbReference>
<dbReference type="AlphaFoldDB" id="U3ACM3"/>
<dbReference type="SMART" id="SM00860">
    <property type="entry name" value="SMI1_KNR4"/>
    <property type="match status" value="1"/>
</dbReference>
<dbReference type="RefSeq" id="WP_021711418.1">
    <property type="nucleotide sequence ID" value="NZ_BAOB01000585.1"/>
</dbReference>
<name>U3ACM3_9VIBR</name>
<dbReference type="InterPro" id="IPR037883">
    <property type="entry name" value="Knr4/Smi1-like_sf"/>
</dbReference>
<protein>
    <recommendedName>
        <fullName evidence="1">Knr4/Smi1-like domain-containing protein</fullName>
    </recommendedName>
</protein>
<evidence type="ECO:0000313" key="2">
    <source>
        <dbReference type="EMBL" id="GAD77681.1"/>
    </source>
</evidence>
<gene>
    <name evidence="2" type="ORF">VAZ01S_085_00280</name>
</gene>